<evidence type="ECO:0000256" key="3">
    <source>
        <dbReference type="SAM" id="SignalP"/>
    </source>
</evidence>
<evidence type="ECO:0000256" key="1">
    <source>
        <dbReference type="PROSITE-ProRule" id="PRU00473"/>
    </source>
</evidence>
<dbReference type="Gene3D" id="1.20.5.1160">
    <property type="entry name" value="Vasodilator-stimulated phosphoprotein"/>
    <property type="match status" value="1"/>
</dbReference>
<dbReference type="CDD" id="cd07185">
    <property type="entry name" value="OmpA_C-like"/>
    <property type="match status" value="1"/>
</dbReference>
<dbReference type="PROSITE" id="PS51123">
    <property type="entry name" value="OMPA_2"/>
    <property type="match status" value="1"/>
</dbReference>
<dbReference type="Gene3D" id="3.30.1330.60">
    <property type="entry name" value="OmpA-like domain"/>
    <property type="match status" value="1"/>
</dbReference>
<dbReference type="PANTHER" id="PTHR30329:SF21">
    <property type="entry name" value="LIPOPROTEIN YIAD-RELATED"/>
    <property type="match status" value="1"/>
</dbReference>
<reference evidence="5 6" key="1">
    <citation type="journal article" date="2015" name="Genome Announc.">
        <title>Complete Genome of Geobacter pickeringii G13T, a Metal-Reducing Isolate from Sedimentary Kaolin Deposits.</title>
        <authorList>
            <person name="Badalamenti J.P."/>
            <person name="Bond D.R."/>
        </authorList>
    </citation>
    <scope>NUCLEOTIDE SEQUENCE [LARGE SCALE GENOMIC DNA]</scope>
    <source>
        <strain evidence="5 6">G13</strain>
    </source>
</reference>
<accession>A0A0B5BB79</accession>
<evidence type="ECO:0000256" key="2">
    <source>
        <dbReference type="SAM" id="Coils"/>
    </source>
</evidence>
<keyword evidence="3" id="KW-0732">Signal</keyword>
<dbReference type="PROSITE" id="PS51257">
    <property type="entry name" value="PROKAR_LIPOPROTEIN"/>
    <property type="match status" value="1"/>
</dbReference>
<dbReference type="RefSeq" id="WP_039743629.1">
    <property type="nucleotide sequence ID" value="NZ_CP009788.1"/>
</dbReference>
<dbReference type="PRINTS" id="PR01023">
    <property type="entry name" value="NAFLGMOTY"/>
</dbReference>
<evidence type="ECO:0000259" key="4">
    <source>
        <dbReference type="PROSITE" id="PS51123"/>
    </source>
</evidence>
<dbReference type="STRING" id="345632.GPICK_12295"/>
<keyword evidence="6" id="KW-1185">Reference proteome</keyword>
<evidence type="ECO:0000313" key="5">
    <source>
        <dbReference type="EMBL" id="AJE04033.1"/>
    </source>
</evidence>
<proteinExistence type="predicted"/>
<dbReference type="InterPro" id="IPR036737">
    <property type="entry name" value="OmpA-like_sf"/>
</dbReference>
<gene>
    <name evidence="5" type="ORF">GPICK_12295</name>
</gene>
<name>A0A0B5BB79_9BACT</name>
<feature type="chain" id="PRO_5002098862" evidence="3">
    <location>
        <begin position="25"/>
        <end position="289"/>
    </location>
</feature>
<dbReference type="HOGENOM" id="CLU_016890_14_0_7"/>
<organism evidence="5 6">
    <name type="scientific">Geobacter pickeringii</name>
    <dbReference type="NCBI Taxonomy" id="345632"/>
    <lineage>
        <taxon>Bacteria</taxon>
        <taxon>Pseudomonadati</taxon>
        <taxon>Thermodesulfobacteriota</taxon>
        <taxon>Desulfuromonadia</taxon>
        <taxon>Geobacterales</taxon>
        <taxon>Geobacteraceae</taxon>
        <taxon>Geobacter</taxon>
    </lineage>
</organism>
<feature type="signal peptide" evidence="3">
    <location>
        <begin position="1"/>
        <end position="24"/>
    </location>
</feature>
<dbReference type="Pfam" id="PF00691">
    <property type="entry name" value="OmpA"/>
    <property type="match status" value="1"/>
</dbReference>
<dbReference type="OrthoDB" id="9783110at2"/>
<evidence type="ECO:0000313" key="6">
    <source>
        <dbReference type="Proteomes" id="UP000057609"/>
    </source>
</evidence>
<feature type="coiled-coil region" evidence="2">
    <location>
        <begin position="35"/>
        <end position="147"/>
    </location>
</feature>
<feature type="domain" description="OmpA-like" evidence="4">
    <location>
        <begin position="163"/>
        <end position="287"/>
    </location>
</feature>
<dbReference type="InterPro" id="IPR006665">
    <property type="entry name" value="OmpA-like"/>
</dbReference>
<dbReference type="EMBL" id="CP009788">
    <property type="protein sequence ID" value="AJE04033.1"/>
    <property type="molecule type" value="Genomic_DNA"/>
</dbReference>
<dbReference type="GO" id="GO:0016020">
    <property type="term" value="C:membrane"/>
    <property type="evidence" value="ECO:0007669"/>
    <property type="project" value="UniProtKB-UniRule"/>
</dbReference>
<keyword evidence="1" id="KW-0472">Membrane</keyword>
<sequence length="289" mass="31597">MVKRLAYLVLVACASCALSGCLVAESKYLKKVEEADTLSKDLSTLQEKYQALTAENATLKAQLAKATGEAAGLGKEKEKLIADNRELEKVLKAKSDSLSQSVSDLRQKVADLEGENGRLRAEIASTQKAKEEKVKEVSKTYEDLLDKMKSEISQGQVTISELKGKLTVNMVDAVLFDSGRAEVKPEGLQVLQKVVDILTEVKDKAIRIEGHTDNVQIVGNLTKKFPTNWELSAARAINVARFLQSRGIDPQVLSAVAYGEYKPVADNGTEEGKAKNRRIEIILVPKEAP</sequence>
<keyword evidence="2" id="KW-0175">Coiled coil</keyword>
<dbReference type="AlphaFoldDB" id="A0A0B5BB79"/>
<dbReference type="PANTHER" id="PTHR30329">
    <property type="entry name" value="STATOR ELEMENT OF FLAGELLAR MOTOR COMPLEX"/>
    <property type="match status" value="1"/>
</dbReference>
<protein>
    <submittedName>
        <fullName evidence="5">Chemotaxis protein MotB</fullName>
    </submittedName>
</protein>
<dbReference type="InterPro" id="IPR050330">
    <property type="entry name" value="Bact_OuterMem_StrucFunc"/>
</dbReference>
<dbReference type="Proteomes" id="UP000057609">
    <property type="component" value="Chromosome"/>
</dbReference>
<dbReference type="SUPFAM" id="SSF103088">
    <property type="entry name" value="OmpA-like"/>
    <property type="match status" value="1"/>
</dbReference>
<dbReference type="KEGG" id="gpi:GPICK_12295"/>